<dbReference type="GO" id="GO:0051310">
    <property type="term" value="P:metaphase chromosome alignment"/>
    <property type="evidence" value="ECO:0007669"/>
    <property type="project" value="TreeGrafter"/>
</dbReference>
<dbReference type="GO" id="GO:0030496">
    <property type="term" value="C:midbody"/>
    <property type="evidence" value="ECO:0007669"/>
    <property type="project" value="TreeGrafter"/>
</dbReference>
<keyword evidence="4" id="KW-0963">Cytoplasm</keyword>
<evidence type="ECO:0000256" key="4">
    <source>
        <dbReference type="ARBA" id="ARBA00022490"/>
    </source>
</evidence>
<feature type="compositionally biased region" description="Low complexity" evidence="8">
    <location>
        <begin position="699"/>
        <end position="718"/>
    </location>
</feature>
<evidence type="ECO:0000256" key="6">
    <source>
        <dbReference type="ARBA" id="ARBA00023212"/>
    </source>
</evidence>
<dbReference type="GO" id="GO:0000776">
    <property type="term" value="C:kinetochore"/>
    <property type="evidence" value="ECO:0007669"/>
    <property type="project" value="TreeGrafter"/>
</dbReference>
<evidence type="ECO:0000256" key="8">
    <source>
        <dbReference type="SAM" id="MobiDB-lite"/>
    </source>
</evidence>
<feature type="compositionally biased region" description="Polar residues" evidence="8">
    <location>
        <begin position="168"/>
        <end position="179"/>
    </location>
</feature>
<feature type="compositionally biased region" description="Basic and acidic residues" evidence="8">
    <location>
        <begin position="527"/>
        <end position="568"/>
    </location>
</feature>
<feature type="region of interest" description="Disordered" evidence="8">
    <location>
        <begin position="165"/>
        <end position="216"/>
    </location>
</feature>
<dbReference type="GO" id="GO:1990385">
    <property type="term" value="C:meiotic spindle midzone"/>
    <property type="evidence" value="ECO:0007669"/>
    <property type="project" value="TreeGrafter"/>
</dbReference>
<dbReference type="PANTHER" id="PTHR13142">
    <property type="entry name" value="INNER CENTROMERE PROTEIN"/>
    <property type="match status" value="1"/>
</dbReference>
<evidence type="ECO:0000256" key="3">
    <source>
        <dbReference type="ARBA" id="ARBA00010042"/>
    </source>
</evidence>
<keyword evidence="11" id="KW-1185">Reference proteome</keyword>
<feature type="compositionally biased region" description="Polar residues" evidence="8">
    <location>
        <begin position="273"/>
        <end position="283"/>
    </location>
</feature>
<feature type="compositionally biased region" description="Basic and acidic residues" evidence="8">
    <location>
        <begin position="377"/>
        <end position="388"/>
    </location>
</feature>
<gene>
    <name evidence="10" type="ORF">NP493_174g03063</name>
</gene>
<protein>
    <recommendedName>
        <fullName evidence="9">Inner centromere protein ARK-binding domain-containing protein</fullName>
    </recommendedName>
</protein>
<dbReference type="GO" id="GO:0005634">
    <property type="term" value="C:nucleus"/>
    <property type="evidence" value="ECO:0007669"/>
    <property type="project" value="UniProtKB-SubCell"/>
</dbReference>
<feature type="compositionally biased region" description="Polar residues" evidence="8">
    <location>
        <begin position="197"/>
        <end position="210"/>
    </location>
</feature>
<organism evidence="10 11">
    <name type="scientific">Ridgeia piscesae</name>
    <name type="common">Tubeworm</name>
    <dbReference type="NCBI Taxonomy" id="27915"/>
    <lineage>
        <taxon>Eukaryota</taxon>
        <taxon>Metazoa</taxon>
        <taxon>Spiralia</taxon>
        <taxon>Lophotrochozoa</taxon>
        <taxon>Annelida</taxon>
        <taxon>Polychaeta</taxon>
        <taxon>Sedentaria</taxon>
        <taxon>Canalipalpata</taxon>
        <taxon>Sabellida</taxon>
        <taxon>Siboglinidae</taxon>
        <taxon>Ridgeia</taxon>
    </lineage>
</organism>
<evidence type="ECO:0000313" key="10">
    <source>
        <dbReference type="EMBL" id="KAK2187274.1"/>
    </source>
</evidence>
<dbReference type="AlphaFoldDB" id="A0AAD9P327"/>
<feature type="compositionally biased region" description="Polar residues" evidence="8">
    <location>
        <begin position="766"/>
        <end position="780"/>
    </location>
</feature>
<keyword evidence="5" id="KW-0159">Chromosome partition</keyword>
<feature type="compositionally biased region" description="Basic and acidic residues" evidence="8">
    <location>
        <begin position="468"/>
        <end position="506"/>
    </location>
</feature>
<dbReference type="InterPro" id="IPR005635">
    <property type="entry name" value="Inner_centromere_prot_ARK-bd"/>
</dbReference>
<dbReference type="GO" id="GO:0032133">
    <property type="term" value="C:chromosome passenger complex"/>
    <property type="evidence" value="ECO:0007669"/>
    <property type="project" value="TreeGrafter"/>
</dbReference>
<dbReference type="Proteomes" id="UP001209878">
    <property type="component" value="Unassembled WGS sequence"/>
</dbReference>
<feature type="compositionally biased region" description="Basic and acidic residues" evidence="8">
    <location>
        <begin position="345"/>
        <end position="354"/>
    </location>
</feature>
<dbReference type="EMBL" id="JAODUO010000172">
    <property type="protein sequence ID" value="KAK2187274.1"/>
    <property type="molecule type" value="Genomic_DNA"/>
</dbReference>
<feature type="compositionally biased region" description="Basic and acidic residues" evidence="8">
    <location>
        <begin position="576"/>
        <end position="691"/>
    </location>
</feature>
<dbReference type="PANTHER" id="PTHR13142:SF1">
    <property type="entry name" value="INNER CENTROMERE PROTEIN"/>
    <property type="match status" value="1"/>
</dbReference>
<evidence type="ECO:0000256" key="2">
    <source>
        <dbReference type="ARBA" id="ARBA00004186"/>
    </source>
</evidence>
<dbReference type="GO" id="GO:0000281">
    <property type="term" value="P:mitotic cytokinesis"/>
    <property type="evidence" value="ECO:0007669"/>
    <property type="project" value="TreeGrafter"/>
</dbReference>
<dbReference type="GO" id="GO:0051257">
    <property type="term" value="P:meiotic spindle midzone assembly"/>
    <property type="evidence" value="ECO:0007669"/>
    <property type="project" value="TreeGrafter"/>
</dbReference>
<name>A0AAD9P327_RIDPI</name>
<evidence type="ECO:0000313" key="11">
    <source>
        <dbReference type="Proteomes" id="UP001209878"/>
    </source>
</evidence>
<sequence length="863" mass="98829">MPQEKVMALNAHCTLGRGIEKAANGKLADFKSLLDANYKWLDEILDVAKKTFARPDAELLPKTPSSKRMRTVLNKRRSRLPPPIAEEEESEDDYIPSKKKARNDNLSCPKLSSRTTVSLGHRCSNDTVQNVIEHAPSPHAIRGFGLLTVKDKVNVIEGKLDAADPSHAVSSKSPRTPVSTAAPLMSPEQTHLHSNRRSNAGQIRRSSCLSSRGHARRNIQVATTSVTKVRPIMSPRKAAVSVLGTLRTPETNRCTRSKMRTKDRLRAVLSPGGVSTDSGSATYTPVKPIRTGHPKTTTTSSSDETQKKTLSSEDTENTATCSASGTEELLKPVRTTRAAAQKYRQNNEDTETGKRPVSPEQHHGRSFSAPKRQCTAARDEHTPNKERAAVGQGDSVIADTPSPIVTAKTAMSSLHRHNRLRTTPSHNTTTVNSFIRRNTPLQSQLDIVELKRQELAAKEQQNSTRLQQRNERMQKLAEEQRNRREEKQLLAAQRRQERDRTMREMRLGMIQRSVEKSIRPSQSYTMRLREERRELREKKMAEAEQRRRQEEQTRQQKLATKEEEQRKHSELKRRQRDYEEQERQRRIAETERQRQQRQQELEQERCRIAERQRQMEAERVREEQKRQRQREEREKERIEREKQELERQREKEKKRQEELKRLREQERQKNEVRREAERKAQEEEKRLRQIIDKYNTSLQAKSTAANTSTSANTSANTSTMQASMTQANSRVLNTSYTVTTEQPVAPPKSAECSSYDMTPPVKKYTPPTSENYNIDNISSEDSTDDEGAPKKKIPSWAVGAQLKAALINQHHRSPDLDTIFGPIDPPDLNILFPNKRKPRFDKRTSSAVWHSPMYTAGGRHDSS</sequence>
<evidence type="ECO:0000256" key="1">
    <source>
        <dbReference type="ARBA" id="ARBA00004123"/>
    </source>
</evidence>
<comment type="subcellular location">
    <subcellularLocation>
        <location evidence="2">Cytoplasm</location>
        <location evidence="2">Cytoskeleton</location>
        <location evidence="2">Spindle</location>
    </subcellularLocation>
    <subcellularLocation>
        <location evidence="1">Nucleus</location>
    </subcellularLocation>
</comment>
<dbReference type="Pfam" id="PF03941">
    <property type="entry name" value="INCENP_ARK-bind"/>
    <property type="match status" value="1"/>
</dbReference>
<feature type="region of interest" description="Disordered" evidence="8">
    <location>
        <begin position="269"/>
        <end position="399"/>
    </location>
</feature>
<feature type="compositionally biased region" description="Polar residues" evidence="8">
    <location>
        <begin position="294"/>
        <end position="303"/>
    </location>
</feature>
<evidence type="ECO:0000256" key="5">
    <source>
        <dbReference type="ARBA" id="ARBA00022829"/>
    </source>
</evidence>
<evidence type="ECO:0000256" key="7">
    <source>
        <dbReference type="ARBA" id="ARBA00023242"/>
    </source>
</evidence>
<comment type="caution">
    <text evidence="10">The sequence shown here is derived from an EMBL/GenBank/DDBJ whole genome shotgun (WGS) entry which is preliminary data.</text>
</comment>
<feature type="region of interest" description="Disordered" evidence="8">
    <location>
        <begin position="458"/>
        <end position="718"/>
    </location>
</feature>
<feature type="compositionally biased region" description="Acidic residues" evidence="8">
    <location>
        <begin position="85"/>
        <end position="94"/>
    </location>
</feature>
<feature type="region of interest" description="Disordered" evidence="8">
    <location>
        <begin position="75"/>
        <end position="107"/>
    </location>
</feature>
<proteinExistence type="inferred from homology"/>
<feature type="region of interest" description="Disordered" evidence="8">
    <location>
        <begin position="740"/>
        <end position="791"/>
    </location>
</feature>
<comment type="similarity">
    <text evidence="3">Belongs to the INCENP family.</text>
</comment>
<evidence type="ECO:0000259" key="9">
    <source>
        <dbReference type="Pfam" id="PF03941"/>
    </source>
</evidence>
<keyword evidence="6" id="KW-0206">Cytoskeleton</keyword>
<keyword evidence="7" id="KW-0539">Nucleus</keyword>
<feature type="domain" description="Inner centromere protein ARK-binding" evidence="9">
    <location>
        <begin position="777"/>
        <end position="832"/>
    </location>
</feature>
<reference evidence="10" key="1">
    <citation type="journal article" date="2023" name="Mol. Biol. Evol.">
        <title>Third-Generation Sequencing Reveals the Adaptive Role of the Epigenome in Three Deep-Sea Polychaetes.</title>
        <authorList>
            <person name="Perez M."/>
            <person name="Aroh O."/>
            <person name="Sun Y."/>
            <person name="Lan Y."/>
            <person name="Juniper S.K."/>
            <person name="Young C.R."/>
            <person name="Angers B."/>
            <person name="Qian P.Y."/>
        </authorList>
    </citation>
    <scope>NUCLEOTIDE SEQUENCE</scope>
    <source>
        <strain evidence="10">R07B-5</strain>
    </source>
</reference>
<accession>A0AAD9P327</accession>
<dbReference type="Gene3D" id="6.10.250.2990">
    <property type="match status" value="1"/>
</dbReference>